<comment type="similarity">
    <text evidence="7">Belongs to the PRA-CH family.</text>
</comment>
<dbReference type="HAMAP" id="MF_01021">
    <property type="entry name" value="HisI"/>
    <property type="match status" value="1"/>
</dbReference>
<dbReference type="NCBIfam" id="NF000768">
    <property type="entry name" value="PRK00051.1"/>
    <property type="match status" value="1"/>
</dbReference>
<dbReference type="PANTHER" id="PTHR42945:SF1">
    <property type="entry name" value="HISTIDINE BIOSYNTHESIS BIFUNCTIONAL PROTEIN HIS7"/>
    <property type="match status" value="1"/>
</dbReference>
<accession>A0ABV9Z5P2</accession>
<keyword evidence="7" id="KW-0460">Magnesium</keyword>
<gene>
    <name evidence="7 9" type="primary">hisI</name>
    <name evidence="9" type="ORF">ACFPFW_13490</name>
</gene>
<dbReference type="EMBL" id="JBHSJF010000006">
    <property type="protein sequence ID" value="MFC5069025.1"/>
    <property type="molecule type" value="Genomic_DNA"/>
</dbReference>
<reference evidence="10" key="1">
    <citation type="journal article" date="2019" name="Int. J. Syst. Evol. Microbiol.">
        <title>The Global Catalogue of Microorganisms (GCM) 10K type strain sequencing project: providing services to taxonomists for standard genome sequencing and annotation.</title>
        <authorList>
            <consortium name="The Broad Institute Genomics Platform"/>
            <consortium name="The Broad Institute Genome Sequencing Center for Infectious Disease"/>
            <person name="Wu L."/>
            <person name="Ma J."/>
        </authorList>
    </citation>
    <scope>NUCLEOTIDE SEQUENCE [LARGE SCALE GENOMIC DNA]</scope>
    <source>
        <strain evidence="10">CGMCC 1.16444</strain>
    </source>
</reference>
<evidence type="ECO:0000313" key="9">
    <source>
        <dbReference type="EMBL" id="MFC5069025.1"/>
    </source>
</evidence>
<feature type="binding site" evidence="7">
    <location>
        <position position="93"/>
    </location>
    <ligand>
        <name>Mg(2+)</name>
        <dbReference type="ChEBI" id="CHEBI:18420"/>
    </ligand>
</feature>
<dbReference type="InterPro" id="IPR002496">
    <property type="entry name" value="PRib_AMP_CycHydrolase_dom"/>
</dbReference>
<comment type="caution">
    <text evidence="9">The sequence shown here is derived from an EMBL/GenBank/DDBJ whole genome shotgun (WGS) entry which is preliminary data.</text>
</comment>
<dbReference type="Proteomes" id="UP001595796">
    <property type="component" value="Unassembled WGS sequence"/>
</dbReference>
<evidence type="ECO:0000256" key="4">
    <source>
        <dbReference type="ARBA" id="ARBA00022605"/>
    </source>
</evidence>
<dbReference type="SUPFAM" id="SSF141734">
    <property type="entry name" value="HisI-like"/>
    <property type="match status" value="1"/>
</dbReference>
<evidence type="ECO:0000256" key="2">
    <source>
        <dbReference type="ARBA" id="ARBA00005169"/>
    </source>
</evidence>
<keyword evidence="4 7" id="KW-0028">Amino-acid biosynthesis</keyword>
<comment type="cofactor">
    <cofactor evidence="7">
        <name>Zn(2+)</name>
        <dbReference type="ChEBI" id="CHEBI:29105"/>
    </cofactor>
    <text evidence="7">Binds 1 zinc ion per subunit.</text>
</comment>
<dbReference type="RefSeq" id="WP_114956756.1">
    <property type="nucleotide sequence ID" value="NZ_JBHSJF010000006.1"/>
</dbReference>
<dbReference type="Gene3D" id="3.10.20.810">
    <property type="entry name" value="Phosphoribosyl-AMP cyclohydrolase"/>
    <property type="match status" value="1"/>
</dbReference>
<name>A0ABV9Z5P2_9HYPH</name>
<evidence type="ECO:0000256" key="1">
    <source>
        <dbReference type="ARBA" id="ARBA00000024"/>
    </source>
</evidence>
<dbReference type="GO" id="GO:0004635">
    <property type="term" value="F:phosphoribosyl-AMP cyclohydrolase activity"/>
    <property type="evidence" value="ECO:0007669"/>
    <property type="project" value="UniProtKB-EC"/>
</dbReference>
<comment type="cofactor">
    <cofactor evidence="7">
        <name>Mg(2+)</name>
        <dbReference type="ChEBI" id="CHEBI:18420"/>
    </cofactor>
    <text evidence="7">Binds 1 Mg(2+) ion per subunit.</text>
</comment>
<comment type="function">
    <text evidence="7">Catalyzes the hydrolysis of the adenine ring of phosphoribosyl-AMP.</text>
</comment>
<evidence type="ECO:0000313" key="10">
    <source>
        <dbReference type="Proteomes" id="UP001595796"/>
    </source>
</evidence>
<keyword evidence="3 7" id="KW-0963">Cytoplasm</keyword>
<evidence type="ECO:0000259" key="8">
    <source>
        <dbReference type="Pfam" id="PF01502"/>
    </source>
</evidence>
<feature type="domain" description="Phosphoribosyl-AMP cyclohydrolase" evidence="8">
    <location>
        <begin position="44"/>
        <end position="119"/>
    </location>
</feature>
<comment type="subcellular location">
    <subcellularLocation>
        <location evidence="7">Cytoplasm</location>
    </subcellularLocation>
</comment>
<feature type="binding site" evidence="7">
    <location>
        <position position="91"/>
    </location>
    <ligand>
        <name>Mg(2+)</name>
        <dbReference type="ChEBI" id="CHEBI:18420"/>
    </ligand>
</feature>
<protein>
    <recommendedName>
        <fullName evidence="7">Phosphoribosyl-AMP cyclohydrolase</fullName>
        <shortName evidence="7">PRA-CH</shortName>
        <ecNumber evidence="7">3.5.4.19</ecNumber>
    </recommendedName>
</protein>
<evidence type="ECO:0000256" key="7">
    <source>
        <dbReference type="HAMAP-Rule" id="MF_01021"/>
    </source>
</evidence>
<feature type="binding site" evidence="7">
    <location>
        <position position="95"/>
    </location>
    <ligand>
        <name>Mg(2+)</name>
        <dbReference type="ChEBI" id="CHEBI:18420"/>
    </ligand>
</feature>
<evidence type="ECO:0000256" key="3">
    <source>
        <dbReference type="ARBA" id="ARBA00022490"/>
    </source>
</evidence>
<sequence length="153" mass="16656">MPDLFATSLSPAEIEEGRVLAPRFDAAGLVTAVVTDAETGTVLMLAHMNAQALAKTIETREAHYYSRSRGKLWKKGEESGHVQSVTELRVDCDQDAVWLKVRVGGTGASCHTGRTSCFYRSVPLGEAPSPRLALDFVDAEPKFDPAEVYKKTT</sequence>
<organism evidence="9 10">
    <name type="scientific">Flaviflagellibacter deserti</name>
    <dbReference type="NCBI Taxonomy" id="2267266"/>
    <lineage>
        <taxon>Bacteria</taxon>
        <taxon>Pseudomonadati</taxon>
        <taxon>Pseudomonadota</taxon>
        <taxon>Alphaproteobacteria</taxon>
        <taxon>Hyphomicrobiales</taxon>
        <taxon>Flaviflagellibacter</taxon>
    </lineage>
</organism>
<feature type="binding site" evidence="7">
    <location>
        <position position="92"/>
    </location>
    <ligand>
        <name>Zn(2+)</name>
        <dbReference type="ChEBI" id="CHEBI:29105"/>
        <note>ligand shared between dimeric partners</note>
    </ligand>
</feature>
<comment type="catalytic activity">
    <reaction evidence="1 7">
        <text>1-(5-phospho-beta-D-ribosyl)-5'-AMP + H2O = 1-(5-phospho-beta-D-ribosyl)-5-[(5-phospho-beta-D-ribosylamino)methylideneamino]imidazole-4-carboxamide</text>
        <dbReference type="Rhea" id="RHEA:20049"/>
        <dbReference type="ChEBI" id="CHEBI:15377"/>
        <dbReference type="ChEBI" id="CHEBI:58435"/>
        <dbReference type="ChEBI" id="CHEBI:59457"/>
        <dbReference type="EC" id="3.5.4.19"/>
    </reaction>
</comment>
<feature type="binding site" evidence="7">
    <location>
        <position position="117"/>
    </location>
    <ligand>
        <name>Zn(2+)</name>
        <dbReference type="ChEBI" id="CHEBI:29105"/>
        <note>ligand shared between dimeric partners</note>
    </ligand>
</feature>
<dbReference type="PANTHER" id="PTHR42945">
    <property type="entry name" value="HISTIDINE BIOSYNTHESIS BIFUNCTIONAL PROTEIN"/>
    <property type="match status" value="1"/>
</dbReference>
<feature type="binding site" evidence="7">
    <location>
        <position position="110"/>
    </location>
    <ligand>
        <name>Zn(2+)</name>
        <dbReference type="ChEBI" id="CHEBI:29105"/>
        <note>ligand shared between dimeric partners</note>
    </ligand>
</feature>
<keyword evidence="7" id="KW-0862">Zinc</keyword>
<keyword evidence="7" id="KW-0479">Metal-binding</keyword>
<dbReference type="EC" id="3.5.4.19" evidence="7"/>
<dbReference type="InterPro" id="IPR038019">
    <property type="entry name" value="PRib_AMP_CycHydrolase_sf"/>
</dbReference>
<keyword evidence="5 7" id="KW-0378">Hydrolase</keyword>
<keyword evidence="6 7" id="KW-0368">Histidine biosynthesis</keyword>
<evidence type="ECO:0000256" key="6">
    <source>
        <dbReference type="ARBA" id="ARBA00023102"/>
    </source>
</evidence>
<dbReference type="Pfam" id="PF01502">
    <property type="entry name" value="PRA-CH"/>
    <property type="match status" value="1"/>
</dbReference>
<proteinExistence type="inferred from homology"/>
<dbReference type="InterPro" id="IPR026660">
    <property type="entry name" value="PRA-CH"/>
</dbReference>
<keyword evidence="10" id="KW-1185">Reference proteome</keyword>
<comment type="subunit">
    <text evidence="7">Homodimer.</text>
</comment>
<comment type="pathway">
    <text evidence="2 7">Amino-acid biosynthesis; L-histidine biosynthesis; L-histidine from 5-phospho-alpha-D-ribose 1-diphosphate: step 3/9.</text>
</comment>
<evidence type="ECO:0000256" key="5">
    <source>
        <dbReference type="ARBA" id="ARBA00022801"/>
    </source>
</evidence>